<evidence type="ECO:0000313" key="1">
    <source>
        <dbReference type="EMBL" id="KAK1867845.1"/>
    </source>
</evidence>
<comment type="caution">
    <text evidence="1">The sequence shown here is derived from an EMBL/GenBank/DDBJ whole genome shotgun (WGS) entry which is preliminary data.</text>
</comment>
<evidence type="ECO:0000313" key="2">
    <source>
        <dbReference type="Proteomes" id="UP000798662"/>
    </source>
</evidence>
<accession>A0ACC3CCZ9</accession>
<reference evidence="1" key="1">
    <citation type="submission" date="2019-11" db="EMBL/GenBank/DDBJ databases">
        <title>Nori genome reveals adaptations in red seaweeds to the harsh intertidal environment.</title>
        <authorList>
            <person name="Wang D."/>
            <person name="Mao Y."/>
        </authorList>
    </citation>
    <scope>NUCLEOTIDE SEQUENCE</scope>
    <source>
        <tissue evidence="1">Gametophyte</tissue>
    </source>
</reference>
<proteinExistence type="predicted"/>
<keyword evidence="2" id="KW-1185">Reference proteome</keyword>
<gene>
    <name evidence="1" type="ORF">I4F81_010343</name>
</gene>
<name>A0ACC3CCZ9_PYRYE</name>
<dbReference type="EMBL" id="CM020620">
    <property type="protein sequence ID" value="KAK1867845.1"/>
    <property type="molecule type" value="Genomic_DNA"/>
</dbReference>
<organism evidence="1 2">
    <name type="scientific">Pyropia yezoensis</name>
    <name type="common">Susabi-nori</name>
    <name type="synonym">Porphyra yezoensis</name>
    <dbReference type="NCBI Taxonomy" id="2788"/>
    <lineage>
        <taxon>Eukaryota</taxon>
        <taxon>Rhodophyta</taxon>
        <taxon>Bangiophyceae</taxon>
        <taxon>Bangiales</taxon>
        <taxon>Bangiaceae</taxon>
        <taxon>Pyropia</taxon>
    </lineage>
</organism>
<protein>
    <submittedName>
        <fullName evidence="1">Uncharacterized protein</fullName>
    </submittedName>
</protein>
<dbReference type="Proteomes" id="UP000798662">
    <property type="component" value="Chromosome 3"/>
</dbReference>
<sequence>MGSEAERTRQTGRMTNPDARPSDQLVAICTRVGGAPANAVTDLNAPRGRAHPPACRCPCSSSGPRTKAPMPCCPRTLAGVNGGAISEPPVAAPTPSDEQTLWMAPSLGRSRRQQRQWRQRRWCIAAAGGEPQRGRWPLAPALVLHERAPHRRASATA</sequence>